<name>A0A7H4MZL0_9ENTR</name>
<dbReference type="EMBL" id="UGMS01000001">
    <property type="protein sequence ID" value="STV71674.1"/>
    <property type="molecule type" value="Genomic_DNA"/>
</dbReference>
<reference evidence="1 2" key="1">
    <citation type="submission" date="2018-06" db="EMBL/GenBank/DDBJ databases">
        <authorList>
            <consortium name="Pathogen Informatics"/>
            <person name="Doyle S."/>
        </authorList>
    </citation>
    <scope>NUCLEOTIDE SEQUENCE [LARGE SCALE GENOMIC DNA]</scope>
    <source>
        <strain evidence="1 2">NCTC11685</strain>
    </source>
</reference>
<dbReference type="AlphaFoldDB" id="A0A7H4MZL0"/>
<dbReference type="Proteomes" id="UP000254863">
    <property type="component" value="Unassembled WGS sequence"/>
</dbReference>
<accession>A0A7H4MZL0</accession>
<organism evidence="1 2">
    <name type="scientific">Klebsiella michiganensis</name>
    <dbReference type="NCBI Taxonomy" id="1134687"/>
    <lineage>
        <taxon>Bacteria</taxon>
        <taxon>Pseudomonadati</taxon>
        <taxon>Pseudomonadota</taxon>
        <taxon>Gammaproteobacteria</taxon>
        <taxon>Enterobacterales</taxon>
        <taxon>Enterobacteriaceae</taxon>
        <taxon>Klebsiella/Raoultella group</taxon>
        <taxon>Klebsiella</taxon>
    </lineage>
</organism>
<evidence type="ECO:0000313" key="2">
    <source>
        <dbReference type="Proteomes" id="UP000254863"/>
    </source>
</evidence>
<comment type="caution">
    <text evidence="1">The sequence shown here is derived from an EMBL/GenBank/DDBJ whole genome shotgun (WGS) entry which is preliminary data.</text>
</comment>
<evidence type="ECO:0000313" key="1">
    <source>
        <dbReference type="EMBL" id="STV71674.1"/>
    </source>
</evidence>
<gene>
    <name evidence="1" type="ORF">NCTC11685_00423</name>
</gene>
<proteinExistence type="predicted"/>
<protein>
    <submittedName>
        <fullName evidence="1">Uncharacterized protein</fullName>
    </submittedName>
</protein>
<sequence length="50" mass="5641">MVGNNIQNQANLRVSQRLHHPVKPFAAPDVRINLVRIGNIIAMGLTRWLP</sequence>